<dbReference type="InterPro" id="IPR050640">
    <property type="entry name" value="Bact_2-comp_sensor_kinase"/>
</dbReference>
<feature type="transmembrane region" description="Helical" evidence="1">
    <location>
        <begin position="116"/>
        <end position="133"/>
    </location>
</feature>
<dbReference type="GO" id="GO:0000155">
    <property type="term" value="F:phosphorelay sensor kinase activity"/>
    <property type="evidence" value="ECO:0007669"/>
    <property type="project" value="InterPro"/>
</dbReference>
<feature type="transmembrane region" description="Helical" evidence="1">
    <location>
        <begin position="177"/>
        <end position="197"/>
    </location>
</feature>
<sequence length="427" mass="47831">MKKLASAKPLVEVEPAIDSELPAPFWTRYGGWGARAQKYPIFSQTWFKYRVRSFVLPVATFLLLMSVSVFVMPPGMQCYMLANFLYLCVCIVYSLLIGRWLAVLVCKRKLTEKIKLVALIAVLVFGVASSFGIKRIGDRMEKEWWVEHLHEMDQDSIKYFEATQRGMNNSAVTGINLLFSIALFTWLGGALDFVAYFRQQRHMKEELVAKKVARYKQERNEAELRLSVLASQIEPHFLFNTLAGVRSAISSDPQMGVALIDNLVEYLRATIPQIREDGTCSQVKLTSQLQAIQAYLGVIKFRIPRMSFRVECDPALREQFIPPLMLISLVENAVKHGIELKKGPVHIDVIAEQKEIDAEPKLVLSVIDNGLGLAGVTTGTGIGLANIRERLMQLYGDQAALSLVERDEGGVCASIVMPLSDQSTLSL</sequence>
<evidence type="ECO:0000313" key="4">
    <source>
        <dbReference type="Proteomes" id="UP000294829"/>
    </source>
</evidence>
<dbReference type="InterPro" id="IPR010559">
    <property type="entry name" value="Sig_transdc_His_kin_internal"/>
</dbReference>
<dbReference type="PANTHER" id="PTHR34220">
    <property type="entry name" value="SENSOR HISTIDINE KINASE YPDA"/>
    <property type="match status" value="1"/>
</dbReference>
<dbReference type="Proteomes" id="UP000294829">
    <property type="component" value="Unassembled WGS sequence"/>
</dbReference>
<dbReference type="InterPro" id="IPR003594">
    <property type="entry name" value="HATPase_dom"/>
</dbReference>
<dbReference type="Gene3D" id="3.30.565.10">
    <property type="entry name" value="Histidine kinase-like ATPase, C-terminal domain"/>
    <property type="match status" value="1"/>
</dbReference>
<dbReference type="PANTHER" id="PTHR34220:SF9">
    <property type="entry name" value="SIGNAL TRANSDUCTION HISTIDINE KINASE INTERNAL REGION DOMAIN-CONTAINING PROTEIN"/>
    <property type="match status" value="1"/>
</dbReference>
<evidence type="ECO:0000256" key="1">
    <source>
        <dbReference type="SAM" id="Phobius"/>
    </source>
</evidence>
<protein>
    <recommendedName>
        <fullName evidence="2">Histidine kinase/HSP90-like ATPase domain-containing protein</fullName>
    </recommendedName>
</protein>
<reference evidence="3 4" key="1">
    <citation type="submission" date="2019-03" db="EMBL/GenBank/DDBJ databases">
        <title>Sapientia aquatica gen. nov., sp. nov., isolated from a crater lake.</title>
        <authorList>
            <person name="Felfoldi T."/>
            <person name="Szabo A."/>
            <person name="Toth E."/>
            <person name="Schumann P."/>
            <person name="Keki Z."/>
            <person name="Marialigeti K."/>
            <person name="Mathe I."/>
        </authorList>
    </citation>
    <scope>NUCLEOTIDE SEQUENCE [LARGE SCALE GENOMIC DNA]</scope>
    <source>
        <strain evidence="3 4">SA-152</strain>
    </source>
</reference>
<accession>A0A4R5W3L8</accession>
<comment type="caution">
    <text evidence="3">The sequence shown here is derived from an EMBL/GenBank/DDBJ whole genome shotgun (WGS) entry which is preliminary data.</text>
</comment>
<keyword evidence="1" id="KW-1133">Transmembrane helix</keyword>
<keyword evidence="1" id="KW-0472">Membrane</keyword>
<feature type="transmembrane region" description="Helical" evidence="1">
    <location>
        <begin position="84"/>
        <end position="104"/>
    </location>
</feature>
<dbReference type="GO" id="GO:0016020">
    <property type="term" value="C:membrane"/>
    <property type="evidence" value="ECO:0007669"/>
    <property type="project" value="InterPro"/>
</dbReference>
<proteinExistence type="predicted"/>
<dbReference type="EMBL" id="SMYL01000002">
    <property type="protein sequence ID" value="TDK67319.1"/>
    <property type="molecule type" value="Genomic_DNA"/>
</dbReference>
<dbReference type="SMART" id="SM00387">
    <property type="entry name" value="HATPase_c"/>
    <property type="match status" value="1"/>
</dbReference>
<dbReference type="AlphaFoldDB" id="A0A4R5W3L8"/>
<dbReference type="OrthoDB" id="2514702at2"/>
<feature type="domain" description="Histidine kinase/HSP90-like ATPase" evidence="2">
    <location>
        <begin position="321"/>
        <end position="421"/>
    </location>
</feature>
<evidence type="ECO:0000259" key="2">
    <source>
        <dbReference type="SMART" id="SM00387"/>
    </source>
</evidence>
<dbReference type="RefSeq" id="WP_133326453.1">
    <property type="nucleotide sequence ID" value="NZ_SMYL01000002.1"/>
</dbReference>
<dbReference type="InterPro" id="IPR036890">
    <property type="entry name" value="HATPase_C_sf"/>
</dbReference>
<evidence type="ECO:0000313" key="3">
    <source>
        <dbReference type="EMBL" id="TDK67319.1"/>
    </source>
</evidence>
<keyword evidence="1" id="KW-0812">Transmembrane</keyword>
<keyword evidence="4" id="KW-1185">Reference proteome</keyword>
<dbReference type="Pfam" id="PF02518">
    <property type="entry name" value="HATPase_c"/>
    <property type="match status" value="1"/>
</dbReference>
<dbReference type="SUPFAM" id="SSF55874">
    <property type="entry name" value="ATPase domain of HSP90 chaperone/DNA topoisomerase II/histidine kinase"/>
    <property type="match status" value="1"/>
</dbReference>
<organism evidence="3 4">
    <name type="scientific">Sapientia aquatica</name>
    <dbReference type="NCBI Taxonomy" id="1549640"/>
    <lineage>
        <taxon>Bacteria</taxon>
        <taxon>Pseudomonadati</taxon>
        <taxon>Pseudomonadota</taxon>
        <taxon>Betaproteobacteria</taxon>
        <taxon>Burkholderiales</taxon>
        <taxon>Oxalobacteraceae</taxon>
        <taxon>Sapientia</taxon>
    </lineage>
</organism>
<gene>
    <name evidence="3" type="ORF">E2I14_06030</name>
</gene>
<feature type="transmembrane region" description="Helical" evidence="1">
    <location>
        <begin position="54"/>
        <end position="72"/>
    </location>
</feature>
<dbReference type="Pfam" id="PF06580">
    <property type="entry name" value="His_kinase"/>
    <property type="match status" value="1"/>
</dbReference>
<name>A0A4R5W3L8_9BURK</name>